<dbReference type="EMBL" id="VJMH01005995">
    <property type="protein sequence ID" value="KAF0692014.1"/>
    <property type="molecule type" value="Genomic_DNA"/>
</dbReference>
<dbReference type="AlphaFoldDB" id="A0A485L6E0"/>
<dbReference type="Proteomes" id="UP000332933">
    <property type="component" value="Unassembled WGS sequence"/>
</dbReference>
<organism evidence="2 3">
    <name type="scientific">Aphanomyces stellatus</name>
    <dbReference type="NCBI Taxonomy" id="120398"/>
    <lineage>
        <taxon>Eukaryota</taxon>
        <taxon>Sar</taxon>
        <taxon>Stramenopiles</taxon>
        <taxon>Oomycota</taxon>
        <taxon>Saprolegniomycetes</taxon>
        <taxon>Saprolegniales</taxon>
        <taxon>Verrucalvaceae</taxon>
        <taxon>Aphanomyces</taxon>
    </lineage>
</organism>
<reference evidence="2 3" key="1">
    <citation type="submission" date="2019-03" db="EMBL/GenBank/DDBJ databases">
        <authorList>
            <person name="Gaulin E."/>
            <person name="Dumas B."/>
        </authorList>
    </citation>
    <scope>NUCLEOTIDE SEQUENCE [LARGE SCALE GENOMIC DNA]</scope>
    <source>
        <strain evidence="2">CBS 568.67</strain>
    </source>
</reference>
<dbReference type="OrthoDB" id="71769at2759"/>
<name>A0A485L6E0_9STRA</name>
<proteinExistence type="predicted"/>
<gene>
    <name evidence="2" type="primary">Aste57867_16856</name>
    <name evidence="1" type="ORF">As57867_016798</name>
    <name evidence="2" type="ORF">ASTE57867_16856</name>
</gene>
<evidence type="ECO:0000313" key="1">
    <source>
        <dbReference type="EMBL" id="KAF0692014.1"/>
    </source>
</evidence>
<sequence>MTPMDKVDDEVASPTHVEALFDAAPPPRMVQFTTATTFLFRPAYGGSALPKATGPPIGLAPTHFDACVDDLRVPSSVPHHPVVSRRRRVRKFNHLERIAMLKRAEYHVQDIATFCMDAIEIRKSRAATLDEVHEEKKRKRELDASTVAADAATDPDEADMYLHVSTRPRMFLPACMEALHLPSSSSDESDNED</sequence>
<evidence type="ECO:0000313" key="3">
    <source>
        <dbReference type="Proteomes" id="UP000332933"/>
    </source>
</evidence>
<evidence type="ECO:0000313" key="2">
    <source>
        <dbReference type="EMBL" id="VFT93620.1"/>
    </source>
</evidence>
<reference evidence="1" key="2">
    <citation type="submission" date="2019-06" db="EMBL/GenBank/DDBJ databases">
        <title>Genomics analysis of Aphanomyces spp. identifies a new class of oomycete effector associated with host adaptation.</title>
        <authorList>
            <person name="Gaulin E."/>
        </authorList>
    </citation>
    <scope>NUCLEOTIDE SEQUENCE</scope>
    <source>
        <strain evidence="1">CBS 578.67</strain>
    </source>
</reference>
<dbReference type="EMBL" id="CAADRA010006016">
    <property type="protein sequence ID" value="VFT93620.1"/>
    <property type="molecule type" value="Genomic_DNA"/>
</dbReference>
<keyword evidence="3" id="KW-1185">Reference proteome</keyword>
<accession>A0A485L6E0</accession>
<protein>
    <submittedName>
        <fullName evidence="2">Aste57867_16856 protein</fullName>
    </submittedName>
</protein>